<dbReference type="Proteomes" id="UP001227192">
    <property type="component" value="Unassembled WGS sequence"/>
</dbReference>
<feature type="non-terminal residue" evidence="1">
    <location>
        <position position="1"/>
    </location>
</feature>
<organism evidence="1 2">
    <name type="scientific">Penicillium thymicola</name>
    <dbReference type="NCBI Taxonomy" id="293382"/>
    <lineage>
        <taxon>Eukaryota</taxon>
        <taxon>Fungi</taxon>
        <taxon>Dikarya</taxon>
        <taxon>Ascomycota</taxon>
        <taxon>Pezizomycotina</taxon>
        <taxon>Eurotiomycetes</taxon>
        <taxon>Eurotiomycetidae</taxon>
        <taxon>Eurotiales</taxon>
        <taxon>Aspergillaceae</taxon>
        <taxon>Penicillium</taxon>
    </lineage>
</organism>
<dbReference type="AlphaFoldDB" id="A0AAI9T7J2"/>
<evidence type="ECO:0000313" key="1">
    <source>
        <dbReference type="EMBL" id="KAJ9481719.1"/>
    </source>
</evidence>
<reference evidence="1" key="1">
    <citation type="submission" date="2015-06" db="EMBL/GenBank/DDBJ databases">
        <authorList>
            <person name="Nguyen H."/>
        </authorList>
    </citation>
    <scope>NUCLEOTIDE SEQUENCE</scope>
    <source>
        <strain evidence="1">DAOM 180753</strain>
    </source>
</reference>
<name>A0AAI9T7J2_PENTH</name>
<comment type="caution">
    <text evidence="1">The sequence shown here is derived from an EMBL/GenBank/DDBJ whole genome shotgun (WGS) entry which is preliminary data.</text>
</comment>
<reference evidence="1" key="2">
    <citation type="journal article" date="2016" name="Fungal Biol.">
        <title>Ochratoxin A production by Penicillium thymicola.</title>
        <authorList>
            <person name="Nguyen H.D.T."/>
            <person name="McMullin D.R."/>
            <person name="Ponomareva E."/>
            <person name="Riley R."/>
            <person name="Pomraning K.R."/>
            <person name="Baker S.E."/>
            <person name="Seifert K.A."/>
        </authorList>
    </citation>
    <scope>NUCLEOTIDE SEQUENCE</scope>
    <source>
        <strain evidence="1">DAOM 180753</strain>
    </source>
</reference>
<keyword evidence="2" id="KW-1185">Reference proteome</keyword>
<proteinExistence type="predicted"/>
<gene>
    <name evidence="1" type="ORF">VN97_g11746</name>
</gene>
<protein>
    <submittedName>
        <fullName evidence="1">Uncharacterized protein</fullName>
    </submittedName>
</protein>
<evidence type="ECO:0000313" key="2">
    <source>
        <dbReference type="Proteomes" id="UP001227192"/>
    </source>
</evidence>
<accession>A0AAI9T7J2</accession>
<sequence length="82" mass="8977">VCQDCLSHVNYQIVSSLSSSSFPLSHYPSSIIIIINGDHQQLARIHCIADLSLLLTRCQTRRQPALGEIVEERAGSRGNGCV</sequence>
<dbReference type="EMBL" id="LACB01000698">
    <property type="protein sequence ID" value="KAJ9481719.1"/>
    <property type="molecule type" value="Genomic_DNA"/>
</dbReference>